<dbReference type="AlphaFoldDB" id="A0A3S0ZYT5"/>
<protein>
    <submittedName>
        <fullName evidence="2">Uncharacterized protein</fullName>
    </submittedName>
</protein>
<reference evidence="2 3" key="1">
    <citation type="journal article" date="2019" name="Genome Biol. Evol.">
        <title>Day and night: Metabolic profiles and evolutionary relationships of six axenic non-marine cyanobacteria.</title>
        <authorList>
            <person name="Will S.E."/>
            <person name="Henke P."/>
            <person name="Boedeker C."/>
            <person name="Huang S."/>
            <person name="Brinkmann H."/>
            <person name="Rohde M."/>
            <person name="Jarek M."/>
            <person name="Friedl T."/>
            <person name="Seufert S."/>
            <person name="Schumacher M."/>
            <person name="Overmann J."/>
            <person name="Neumann-Schaal M."/>
            <person name="Petersen J."/>
        </authorList>
    </citation>
    <scope>NUCLEOTIDE SEQUENCE [LARGE SCALE GENOMIC DNA]</scope>
    <source>
        <strain evidence="2 3">PCC 6912</strain>
    </source>
</reference>
<evidence type="ECO:0000313" key="2">
    <source>
        <dbReference type="EMBL" id="RUR83425.1"/>
    </source>
</evidence>
<proteinExistence type="predicted"/>
<dbReference type="EMBL" id="RSCJ01000007">
    <property type="protein sequence ID" value="RUR83425.1"/>
    <property type="molecule type" value="Genomic_DNA"/>
</dbReference>
<keyword evidence="3" id="KW-1185">Reference proteome</keyword>
<feature type="region of interest" description="Disordered" evidence="1">
    <location>
        <begin position="1"/>
        <end position="20"/>
    </location>
</feature>
<dbReference type="Proteomes" id="UP000268857">
    <property type="component" value="Unassembled WGS sequence"/>
</dbReference>
<comment type="caution">
    <text evidence="2">The sequence shown here is derived from an EMBL/GenBank/DDBJ whole genome shotgun (WGS) entry which is preliminary data.</text>
</comment>
<sequence>MFAPQKTPLKQQASTPDFADDTEKFQFKKEDNSDLFVLKKKASDANLFDANHKNIAIIKTEVDGKFKLKNSSDKTLGYVVFEKEHWKLENSDNKELYTFRKQGKKDYKLEDWTNREIYRIKKRDYGFDILKANKKLLYKVEVKEGKTSLRDTDDKTIFSTQSELSPIAFACFGLDALTREQQAALAYAVKLTEGK</sequence>
<evidence type="ECO:0000313" key="3">
    <source>
        <dbReference type="Proteomes" id="UP000268857"/>
    </source>
</evidence>
<evidence type="ECO:0000256" key="1">
    <source>
        <dbReference type="SAM" id="MobiDB-lite"/>
    </source>
</evidence>
<accession>A0A3S0ZYT5</accession>
<organism evidence="2 3">
    <name type="scientific">Chlorogloeopsis fritschii PCC 6912</name>
    <dbReference type="NCBI Taxonomy" id="211165"/>
    <lineage>
        <taxon>Bacteria</taxon>
        <taxon>Bacillati</taxon>
        <taxon>Cyanobacteriota</taxon>
        <taxon>Cyanophyceae</taxon>
        <taxon>Nostocales</taxon>
        <taxon>Chlorogloeopsidaceae</taxon>
        <taxon>Chlorogloeopsis</taxon>
    </lineage>
</organism>
<gene>
    <name evidence="2" type="ORF">PCC6912_22580</name>
</gene>
<name>A0A3S0ZYT5_CHLFR</name>